<evidence type="ECO:0000313" key="1">
    <source>
        <dbReference type="EMBL" id="ABD32782.1"/>
    </source>
</evidence>
<reference evidence="1" key="1">
    <citation type="submission" date="2004-11" db="EMBL/GenBank/DDBJ databases">
        <authorList>
            <person name="Town C.D."/>
        </authorList>
    </citation>
    <scope>NUCLEOTIDE SEQUENCE</scope>
</reference>
<proteinExistence type="predicted"/>
<dbReference type="AlphaFoldDB" id="Q2HSH5"/>
<dbReference type="EMBL" id="AC151522">
    <property type="protein sequence ID" value="ABD32782.1"/>
    <property type="molecule type" value="Genomic_DNA"/>
</dbReference>
<organism evidence="1">
    <name type="scientific">Medicago truncatula</name>
    <name type="common">Barrel medic</name>
    <name type="synonym">Medicago tribuloides</name>
    <dbReference type="NCBI Taxonomy" id="3880"/>
    <lineage>
        <taxon>Eukaryota</taxon>
        <taxon>Viridiplantae</taxon>
        <taxon>Streptophyta</taxon>
        <taxon>Embryophyta</taxon>
        <taxon>Tracheophyta</taxon>
        <taxon>Spermatophyta</taxon>
        <taxon>Magnoliopsida</taxon>
        <taxon>eudicotyledons</taxon>
        <taxon>Gunneridae</taxon>
        <taxon>Pentapetalae</taxon>
        <taxon>rosids</taxon>
        <taxon>fabids</taxon>
        <taxon>Fabales</taxon>
        <taxon>Fabaceae</taxon>
        <taxon>Papilionoideae</taxon>
        <taxon>50 kb inversion clade</taxon>
        <taxon>NPAAA clade</taxon>
        <taxon>Hologalegina</taxon>
        <taxon>IRL clade</taxon>
        <taxon>Trifolieae</taxon>
        <taxon>Medicago</taxon>
    </lineage>
</organism>
<sequence>MARQLYTSFIKQGVISRNVEIVRPDVMIGVRTLIPPLVCGDREEIILRTIVKLALWTDRWKNMLCCRRTSRNPWMKTRRGGTEGRCTCTNASTPKLEGN</sequence>
<gene>
    <name evidence="1" type="ORF">MtrDRAFT_AC151522g25v2</name>
</gene>
<accession>Q2HSH5</accession>
<protein>
    <submittedName>
        <fullName evidence="1">Uncharacterized protein</fullName>
    </submittedName>
</protein>
<reference evidence="1" key="2">
    <citation type="submission" date="2007-03" db="EMBL/GenBank/DDBJ databases">
        <authorList>
            <consortium name="The International Medicago Genome Annotation Group"/>
        </authorList>
    </citation>
    <scope>NUCLEOTIDE SEQUENCE</scope>
</reference>
<name>Q2HSH5_MEDTR</name>